<reference evidence="3 4" key="1">
    <citation type="submission" date="2016-07" db="EMBL/GenBank/DDBJ databases">
        <title>Pervasive Adenine N6-methylation of Active Genes in Fungi.</title>
        <authorList>
            <consortium name="DOE Joint Genome Institute"/>
            <person name="Mondo S.J."/>
            <person name="Dannebaum R.O."/>
            <person name="Kuo R.C."/>
            <person name="Labutti K."/>
            <person name="Haridas S."/>
            <person name="Kuo A."/>
            <person name="Salamov A."/>
            <person name="Ahrendt S.R."/>
            <person name="Lipzen A."/>
            <person name="Sullivan W."/>
            <person name="Andreopoulos W.B."/>
            <person name="Clum A."/>
            <person name="Lindquist E."/>
            <person name="Daum C."/>
            <person name="Ramamoorthy G.K."/>
            <person name="Gryganskyi A."/>
            <person name="Culley D."/>
            <person name="Magnuson J.K."/>
            <person name="James T.Y."/>
            <person name="O'Malley M.A."/>
            <person name="Stajich J.E."/>
            <person name="Spatafora J.W."/>
            <person name="Visel A."/>
            <person name="Grigoriev I.V."/>
        </authorList>
    </citation>
    <scope>NUCLEOTIDE SEQUENCE [LARGE SCALE GENOMIC DNA]</scope>
    <source>
        <strain evidence="3 4">NRRL 2496</strain>
    </source>
</reference>
<sequence length="757" mass="86056">MSQQQQRTSRAESIDHLDLHFVTEDERQQHTYLSAITEPDSFFQSEDDDEDEIQVATPVVEPVPPPCQKRRTSRATRNTSSSSSASNKNSNSNSNSRRKSRQYYRFSVLSKETSACSTRSNGSIYSTFAAYASPETQNLREPSTSASTQSGDIQQAWMAHGPQQQRHKDNPSDSSIQSIDVSSPSSVVSVSQPRTPLPSNSSSETDLSGTRTHEEHDSVSLAATHLWANDGHVCAPQDVAEWMGTNDPYRASVLEDYMQRFEFHNDRLDRAFRKLCRKLYFKAEAQQMDRIIEAFARRYHACNPEHTLLQNSDIIYAISYSLLLLNTDLHVVRENHRKMTRHKFVRHTLETVYRLAHGQESTAVRFREAFPMSESILSALSTASNMTSFWPRRSYSWRSIGSVVDESKMDDKAESSARPQRMWLAELEELLKELYGTIRAQQIEQAELPKRTEPIKVVRRKPGKIRLSAINYQQQEQQRLKMIEGAATENLVQDGAATVPTTESNYSLPPTPMPSPPVCTHVQPMREGVLMRKHIMESSDRKAKLRHWQACFVRVQDGTLEMQPTADKDKRRSMLLWSRRHDTESVDLNHALASNISPPIAQNKRHPHVLSLQTASGAVWLLEAPDLFTVLEWVATCNYWAALLSKEPLQGGVSNIDYGWSPGVAGDVPDWTAPMPCAVPSTLPKDQQCAALKQYANSLHRELEEHRQLKGLIDEKFCSRASSLSRARALANWDRKTQYLMHEMIKIRTYCDILDRV</sequence>
<dbReference type="STRING" id="13706.A0A1X2HLI0"/>
<feature type="region of interest" description="Disordered" evidence="1">
    <location>
        <begin position="1"/>
        <end position="101"/>
    </location>
</feature>
<dbReference type="PROSITE" id="PS50190">
    <property type="entry name" value="SEC7"/>
    <property type="match status" value="1"/>
</dbReference>
<dbReference type="SUPFAM" id="SSF50729">
    <property type="entry name" value="PH domain-like"/>
    <property type="match status" value="1"/>
</dbReference>
<evidence type="ECO:0000256" key="1">
    <source>
        <dbReference type="SAM" id="MobiDB-lite"/>
    </source>
</evidence>
<dbReference type="FunCoup" id="A0A1X2HLI0">
    <property type="interactions" value="32"/>
</dbReference>
<proteinExistence type="predicted"/>
<dbReference type="PANTHER" id="PTHR10663:SF373">
    <property type="entry name" value="PH AND SEC7 DOMAIN-CONTAINING PROTEIN C11E3.11C"/>
    <property type="match status" value="1"/>
</dbReference>
<name>A0A1X2HLI0_SYNRA</name>
<dbReference type="SMART" id="SM00222">
    <property type="entry name" value="Sec7"/>
    <property type="match status" value="1"/>
</dbReference>
<evidence type="ECO:0000313" key="3">
    <source>
        <dbReference type="EMBL" id="ORZ00132.1"/>
    </source>
</evidence>
<accession>A0A1X2HLI0</accession>
<keyword evidence="4" id="KW-1185">Reference proteome</keyword>
<feature type="domain" description="SEC7" evidence="2">
    <location>
        <begin position="223"/>
        <end position="360"/>
    </location>
</feature>
<dbReference type="EMBL" id="MCGN01000002">
    <property type="protein sequence ID" value="ORZ00132.1"/>
    <property type="molecule type" value="Genomic_DNA"/>
</dbReference>
<dbReference type="Gene3D" id="1.10.1000.11">
    <property type="entry name" value="Arf Nucleotide-binding Site Opener,domain 2"/>
    <property type="match status" value="1"/>
</dbReference>
<dbReference type="Pfam" id="PF01369">
    <property type="entry name" value="Sec7"/>
    <property type="match status" value="1"/>
</dbReference>
<dbReference type="InterPro" id="IPR000904">
    <property type="entry name" value="Sec7_dom"/>
</dbReference>
<dbReference type="AlphaFoldDB" id="A0A1X2HLI0"/>
<gene>
    <name evidence="3" type="ORF">BCR43DRAFT_484724</name>
</gene>
<dbReference type="InterPro" id="IPR023394">
    <property type="entry name" value="Sec7_C_sf"/>
</dbReference>
<organism evidence="3 4">
    <name type="scientific">Syncephalastrum racemosum</name>
    <name type="common">Filamentous fungus</name>
    <dbReference type="NCBI Taxonomy" id="13706"/>
    <lineage>
        <taxon>Eukaryota</taxon>
        <taxon>Fungi</taxon>
        <taxon>Fungi incertae sedis</taxon>
        <taxon>Mucoromycota</taxon>
        <taxon>Mucoromycotina</taxon>
        <taxon>Mucoromycetes</taxon>
        <taxon>Mucorales</taxon>
        <taxon>Syncephalastraceae</taxon>
        <taxon>Syncephalastrum</taxon>
    </lineage>
</organism>
<dbReference type="Proteomes" id="UP000242180">
    <property type="component" value="Unassembled WGS sequence"/>
</dbReference>
<dbReference type="SUPFAM" id="SSF48425">
    <property type="entry name" value="Sec7 domain"/>
    <property type="match status" value="1"/>
</dbReference>
<dbReference type="GO" id="GO:0005085">
    <property type="term" value="F:guanyl-nucleotide exchange factor activity"/>
    <property type="evidence" value="ECO:0007669"/>
    <property type="project" value="InterPro"/>
</dbReference>
<dbReference type="GO" id="GO:0032012">
    <property type="term" value="P:regulation of ARF protein signal transduction"/>
    <property type="evidence" value="ECO:0007669"/>
    <property type="project" value="InterPro"/>
</dbReference>
<feature type="compositionally biased region" description="Low complexity" evidence="1">
    <location>
        <begin position="75"/>
        <end position="95"/>
    </location>
</feature>
<dbReference type="InterPro" id="IPR011993">
    <property type="entry name" value="PH-like_dom_sf"/>
</dbReference>
<dbReference type="PANTHER" id="PTHR10663">
    <property type="entry name" value="GUANYL-NUCLEOTIDE EXCHANGE FACTOR"/>
    <property type="match status" value="1"/>
</dbReference>
<feature type="compositionally biased region" description="Low complexity" evidence="1">
    <location>
        <begin position="172"/>
        <end position="192"/>
    </location>
</feature>
<dbReference type="InParanoid" id="A0A1X2HLI0"/>
<feature type="compositionally biased region" description="Basic and acidic residues" evidence="1">
    <location>
        <begin position="9"/>
        <end position="29"/>
    </location>
</feature>
<evidence type="ECO:0000259" key="2">
    <source>
        <dbReference type="PROSITE" id="PS50190"/>
    </source>
</evidence>
<dbReference type="OrthoDB" id="2157641at2759"/>
<dbReference type="OMA" id="CSETHEL"/>
<dbReference type="Gene3D" id="2.30.29.30">
    <property type="entry name" value="Pleckstrin-homology domain (PH domain)/Phosphotyrosine-binding domain (PTB)"/>
    <property type="match status" value="1"/>
</dbReference>
<dbReference type="Pfam" id="PF15410">
    <property type="entry name" value="PH_9"/>
    <property type="match status" value="1"/>
</dbReference>
<feature type="compositionally biased region" description="Polar residues" evidence="1">
    <location>
        <begin position="193"/>
        <end position="210"/>
    </location>
</feature>
<protein>
    <recommendedName>
        <fullName evidence="2">SEC7 domain-containing protein</fullName>
    </recommendedName>
</protein>
<evidence type="ECO:0000313" key="4">
    <source>
        <dbReference type="Proteomes" id="UP000242180"/>
    </source>
</evidence>
<feature type="region of interest" description="Disordered" evidence="1">
    <location>
        <begin position="158"/>
        <end position="215"/>
    </location>
</feature>
<comment type="caution">
    <text evidence="3">The sequence shown here is derived from an EMBL/GenBank/DDBJ whole genome shotgun (WGS) entry which is preliminary data.</text>
</comment>
<dbReference type="InterPro" id="IPR035999">
    <property type="entry name" value="Sec7_dom_sf"/>
</dbReference>
<dbReference type="InterPro" id="IPR041681">
    <property type="entry name" value="PH_9"/>
</dbReference>